<protein>
    <submittedName>
        <fullName evidence="2">GNAT superfamily N-acetyltransferase</fullName>
    </submittedName>
</protein>
<organism evidence="2 3">
    <name type="scientific">Planococcus koreensis</name>
    <dbReference type="NCBI Taxonomy" id="112331"/>
    <lineage>
        <taxon>Bacteria</taxon>
        <taxon>Bacillati</taxon>
        <taxon>Bacillota</taxon>
        <taxon>Bacilli</taxon>
        <taxon>Bacillales</taxon>
        <taxon>Caryophanaceae</taxon>
        <taxon>Planococcus</taxon>
    </lineage>
</organism>
<dbReference type="OrthoDB" id="9786032at2"/>
<dbReference type="Pfam" id="PF00583">
    <property type="entry name" value="Acetyltransf_1"/>
    <property type="match status" value="1"/>
</dbReference>
<evidence type="ECO:0000259" key="1">
    <source>
        <dbReference type="PROSITE" id="PS51186"/>
    </source>
</evidence>
<feature type="domain" description="N-acetyltransferase" evidence="1">
    <location>
        <begin position="3"/>
        <end position="157"/>
    </location>
</feature>
<dbReference type="InterPro" id="IPR016181">
    <property type="entry name" value="Acyl_CoA_acyltransferase"/>
</dbReference>
<comment type="caution">
    <text evidence="2">The sequence shown here is derived from an EMBL/GenBank/DDBJ whole genome shotgun (WGS) entry which is preliminary data.</text>
</comment>
<dbReference type="AlphaFoldDB" id="A0A7W8CRQ8"/>
<name>A0A7W8CRQ8_9BACL</name>
<keyword evidence="3" id="KW-1185">Reference proteome</keyword>
<dbReference type="GO" id="GO:0016747">
    <property type="term" value="F:acyltransferase activity, transferring groups other than amino-acyl groups"/>
    <property type="evidence" value="ECO:0007669"/>
    <property type="project" value="InterPro"/>
</dbReference>
<proteinExistence type="predicted"/>
<evidence type="ECO:0000313" key="2">
    <source>
        <dbReference type="EMBL" id="MBB5180336.1"/>
    </source>
</evidence>
<accession>A0A7W8CRQ8</accession>
<dbReference type="PROSITE" id="PS51186">
    <property type="entry name" value="GNAT"/>
    <property type="match status" value="1"/>
</dbReference>
<dbReference type="RefSeq" id="WP_135502100.1">
    <property type="nucleotide sequence ID" value="NZ_JACHHE010000004.1"/>
</dbReference>
<evidence type="ECO:0000313" key="3">
    <source>
        <dbReference type="Proteomes" id="UP000525923"/>
    </source>
</evidence>
<sequence length="170" mass="19078">MKVTLKKATESDAPALLALQKKAFWPLLEKYQDYGTSPAMETIARTQKRIVDPSGGFFKIVADGNWAGAMCIRQGKEGAMWIGPIFVDPAFQGKGIAQQAMKKAENLFRGESIWKLSMLLEEQGNCYLYEKLGYVECGSRVAINDKATLIYYEKNVCLKEKDKHGLPENF</sequence>
<dbReference type="Gene3D" id="3.40.630.30">
    <property type="match status" value="1"/>
</dbReference>
<dbReference type="InterPro" id="IPR000182">
    <property type="entry name" value="GNAT_dom"/>
</dbReference>
<dbReference type="EMBL" id="JACHHE010000004">
    <property type="protein sequence ID" value="MBB5180336.1"/>
    <property type="molecule type" value="Genomic_DNA"/>
</dbReference>
<dbReference type="CDD" id="cd04301">
    <property type="entry name" value="NAT_SF"/>
    <property type="match status" value="1"/>
</dbReference>
<reference evidence="2 3" key="1">
    <citation type="submission" date="2020-08" db="EMBL/GenBank/DDBJ databases">
        <title>Genomic Encyclopedia of Type Strains, Phase IV (KMG-IV): sequencing the most valuable type-strain genomes for metagenomic binning, comparative biology and taxonomic classification.</title>
        <authorList>
            <person name="Goeker M."/>
        </authorList>
    </citation>
    <scope>NUCLEOTIDE SEQUENCE [LARGE SCALE GENOMIC DNA]</scope>
    <source>
        <strain evidence="2 3">DSM 15895</strain>
    </source>
</reference>
<keyword evidence="2" id="KW-0808">Transferase</keyword>
<dbReference type="SUPFAM" id="SSF55729">
    <property type="entry name" value="Acyl-CoA N-acyltransferases (Nat)"/>
    <property type="match status" value="1"/>
</dbReference>
<dbReference type="Proteomes" id="UP000525923">
    <property type="component" value="Unassembled WGS sequence"/>
</dbReference>
<gene>
    <name evidence="2" type="ORF">HNQ44_001764</name>
</gene>